<evidence type="ECO:0000256" key="1">
    <source>
        <dbReference type="ARBA" id="ARBA00004613"/>
    </source>
</evidence>
<evidence type="ECO:0000256" key="4">
    <source>
        <dbReference type="ARBA" id="ARBA00022729"/>
    </source>
</evidence>
<accession>A0A9R1RBK5</accession>
<dbReference type="CDD" id="cd22275">
    <property type="entry name" value="DPBB_EXPB_N"/>
    <property type="match status" value="1"/>
</dbReference>
<dbReference type="InterPro" id="IPR005795">
    <property type="entry name" value="LolPI"/>
</dbReference>
<sequence length="537" mass="56518">MASKLQLLPSFIAIVVLAAVIHPCASVEFHRKLASWSNAGATWYGAANGAGSDGGACGYKGAVDQPPFSSMIAAGGPSLYASGLGCGSCYQVKCTGNAACSSSPVTVVITDQCPGGPCLEEPHFDLSGTAFGAMAKPGQADQLRAAGVLQIQFTRVQCNWAGVKLTFIVDAGSNPNYFAVLIQYQNGDGDLSAVDLMQSGAAAAWEPMQHSWGAVWKLNAGSALQAPLSLRLTSSSGKKLVASNVIPLGWKAGSAYQSALQLPCKLKQMQKMYMVVEVKKMLPSSSNKSMMLKLMIRISRKHQHQKVHQLLHSEDPTRVEFLPAAVGQHPFSSMIAAGGPSFFKSGKGCGSCYQVKCTGNKACSGRPVTVVIADNCPDGICASEDHFDMSGTAFGAMANRGMADRLRSAGQLKIHYARVPCNYNGMNIVFKVDAGSNPFYLSVLIMYQAGDGDLSAVDIMQGGCAPGHHNDHGAPWMAMTQSWGALWLLQSNNGKPLQAPFSFRLTSGSGKVLEVTNAIPSGWSAGTSYSSSANYAS</sequence>
<dbReference type="PROSITE" id="PS50843">
    <property type="entry name" value="EXPANSIN_CBD"/>
    <property type="match status" value="2"/>
</dbReference>
<dbReference type="Pfam" id="PF03330">
    <property type="entry name" value="DPBB_1"/>
    <property type="match status" value="2"/>
</dbReference>
<evidence type="ECO:0000256" key="5">
    <source>
        <dbReference type="SAM" id="SignalP"/>
    </source>
</evidence>
<keyword evidence="4 5" id="KW-0732">Signal</keyword>
<evidence type="ECO:0000313" key="8">
    <source>
        <dbReference type="EMBL" id="VAH35440.1"/>
    </source>
</evidence>
<proteinExistence type="inferred from homology"/>
<dbReference type="GO" id="GO:0005576">
    <property type="term" value="C:extracellular region"/>
    <property type="evidence" value="ECO:0007669"/>
    <property type="project" value="UniProtKB-SubCell"/>
</dbReference>
<organism evidence="8 9">
    <name type="scientific">Triticum turgidum subsp. durum</name>
    <name type="common">Durum wheat</name>
    <name type="synonym">Triticum durum</name>
    <dbReference type="NCBI Taxonomy" id="4567"/>
    <lineage>
        <taxon>Eukaryota</taxon>
        <taxon>Viridiplantae</taxon>
        <taxon>Streptophyta</taxon>
        <taxon>Embryophyta</taxon>
        <taxon>Tracheophyta</taxon>
        <taxon>Spermatophyta</taxon>
        <taxon>Magnoliopsida</taxon>
        <taxon>Liliopsida</taxon>
        <taxon>Poales</taxon>
        <taxon>Poaceae</taxon>
        <taxon>BOP clade</taxon>
        <taxon>Pooideae</taxon>
        <taxon>Triticodae</taxon>
        <taxon>Triticeae</taxon>
        <taxon>Triticinae</taxon>
        <taxon>Triticum</taxon>
    </lineage>
</organism>
<dbReference type="Gramene" id="TRITD2Av1G243410.2">
    <property type="protein sequence ID" value="TRITD2Av1G243410.2"/>
    <property type="gene ID" value="TRITD2Av1G243410"/>
</dbReference>
<comment type="subcellular location">
    <subcellularLocation>
        <location evidence="1">Secreted</location>
    </subcellularLocation>
</comment>
<dbReference type="InterPro" id="IPR007118">
    <property type="entry name" value="Expan_Lol_pI"/>
</dbReference>
<dbReference type="SMART" id="SM00837">
    <property type="entry name" value="DPBB_1"/>
    <property type="match status" value="2"/>
</dbReference>
<feature type="domain" description="Expansin-like CBD" evidence="7">
    <location>
        <begin position="439"/>
        <end position="531"/>
    </location>
</feature>
<dbReference type="InterPro" id="IPR036749">
    <property type="entry name" value="Expansin_CBD_sf"/>
</dbReference>
<gene>
    <name evidence="8" type="ORF">TRITD_2Av1G243410</name>
</gene>
<dbReference type="PRINTS" id="PR01225">
    <property type="entry name" value="EXPANSNFAMLY"/>
</dbReference>
<dbReference type="Pfam" id="PF01357">
    <property type="entry name" value="Expansin_C"/>
    <property type="match status" value="2"/>
</dbReference>
<dbReference type="PANTHER" id="PTHR31692">
    <property type="entry name" value="EXPANSIN-B3"/>
    <property type="match status" value="1"/>
</dbReference>
<dbReference type="PROSITE" id="PS50842">
    <property type="entry name" value="EXPANSIN_EG45"/>
    <property type="match status" value="2"/>
</dbReference>
<dbReference type="SUPFAM" id="SSF49590">
    <property type="entry name" value="PHL pollen allergen"/>
    <property type="match status" value="2"/>
</dbReference>
<evidence type="ECO:0008006" key="10">
    <source>
        <dbReference type="Google" id="ProtNLM"/>
    </source>
</evidence>
<dbReference type="InterPro" id="IPR007112">
    <property type="entry name" value="Expansin/allergen_DPBB_dom"/>
</dbReference>
<keyword evidence="3" id="KW-0964">Secreted</keyword>
<dbReference type="SUPFAM" id="SSF50685">
    <property type="entry name" value="Barwin-like endoglucanases"/>
    <property type="match status" value="2"/>
</dbReference>
<name>A0A9R1RBK5_TRITD</name>
<evidence type="ECO:0000259" key="6">
    <source>
        <dbReference type="PROSITE" id="PS50842"/>
    </source>
</evidence>
<evidence type="ECO:0000256" key="3">
    <source>
        <dbReference type="ARBA" id="ARBA00022525"/>
    </source>
</evidence>
<evidence type="ECO:0000313" key="9">
    <source>
        <dbReference type="Proteomes" id="UP000324705"/>
    </source>
</evidence>
<feature type="signal peptide" evidence="5">
    <location>
        <begin position="1"/>
        <end position="26"/>
    </location>
</feature>
<feature type="chain" id="PRO_5040194548" description="Expansin" evidence="5">
    <location>
        <begin position="27"/>
        <end position="537"/>
    </location>
</feature>
<protein>
    <recommendedName>
        <fullName evidence="10">Expansin</fullName>
    </recommendedName>
</protein>
<dbReference type="InterPro" id="IPR036908">
    <property type="entry name" value="RlpA-like_sf"/>
</dbReference>
<evidence type="ECO:0000256" key="2">
    <source>
        <dbReference type="ARBA" id="ARBA00005650"/>
    </source>
</evidence>
<feature type="domain" description="Expansin-like EG45" evidence="6">
    <location>
        <begin position="54"/>
        <end position="163"/>
    </location>
</feature>
<comment type="similarity">
    <text evidence="2">Belongs to the expansin family. Expansin B subfamily.</text>
</comment>
<feature type="domain" description="Expansin-like CBD" evidence="7">
    <location>
        <begin position="176"/>
        <end position="258"/>
    </location>
</feature>
<dbReference type="Gene3D" id="2.60.40.760">
    <property type="entry name" value="Expansin, cellulose-binding-like domain"/>
    <property type="match status" value="2"/>
</dbReference>
<keyword evidence="9" id="KW-1185">Reference proteome</keyword>
<dbReference type="Gene3D" id="2.40.40.10">
    <property type="entry name" value="RlpA-like domain"/>
    <property type="match status" value="2"/>
</dbReference>
<feature type="domain" description="Expansin-like EG45" evidence="6">
    <location>
        <begin position="326"/>
        <end position="426"/>
    </location>
</feature>
<reference evidence="8 9" key="1">
    <citation type="submission" date="2017-09" db="EMBL/GenBank/DDBJ databases">
        <authorList>
            <consortium name="International Durum Wheat Genome Sequencing Consortium (IDWGSC)"/>
            <person name="Milanesi L."/>
        </authorList>
    </citation>
    <scope>NUCLEOTIDE SEQUENCE [LARGE SCALE GENOMIC DNA]</scope>
    <source>
        <strain evidence="9">cv. Svevo</strain>
    </source>
</reference>
<dbReference type="InterPro" id="IPR007117">
    <property type="entry name" value="Expansin_CBD"/>
</dbReference>
<dbReference type="PRINTS" id="PR00829">
    <property type="entry name" value="LOLP1ALLERGN"/>
</dbReference>
<dbReference type="PANTHER" id="PTHR31692:SF76">
    <property type="entry name" value="EXPANSIN-B15"/>
    <property type="match status" value="1"/>
</dbReference>
<evidence type="ECO:0000259" key="7">
    <source>
        <dbReference type="PROSITE" id="PS50843"/>
    </source>
</evidence>
<dbReference type="InterPro" id="IPR009009">
    <property type="entry name" value="RlpA-like_DPBB"/>
</dbReference>
<dbReference type="EMBL" id="LT934113">
    <property type="protein sequence ID" value="VAH35440.1"/>
    <property type="molecule type" value="Genomic_DNA"/>
</dbReference>
<dbReference type="Proteomes" id="UP000324705">
    <property type="component" value="Chromosome 2A"/>
</dbReference>
<dbReference type="AlphaFoldDB" id="A0A9R1RBK5"/>